<gene>
    <name evidence="1" type="ORF">SFV1gp06</name>
</gene>
<evidence type="ECO:0000313" key="2">
    <source>
        <dbReference type="Proteomes" id="UP000263690"/>
    </source>
</evidence>
<keyword evidence="2" id="KW-1185">Reference proteome</keyword>
<evidence type="ECO:0000313" key="1">
    <source>
        <dbReference type="EMBL" id="AXQ00088.1"/>
    </source>
</evidence>
<protein>
    <submittedName>
        <fullName evidence="1">Uncharacterized protein</fullName>
    </submittedName>
</protein>
<organism evidence="1">
    <name type="scientific">Sulfolobus filamentous virus 1</name>
    <name type="common">SFV1</name>
    <name type="synonym">Sulfolobus virus SFV-1</name>
    <dbReference type="NCBI Taxonomy" id="2304198"/>
    <lineage>
        <taxon>Viruses</taxon>
        <taxon>Adnaviria</taxon>
        <taxon>Zilligvirae</taxon>
        <taxon>Taleaviricota</taxon>
        <taxon>Tokiviricetes</taxon>
        <taxon>Ligamenvirales</taxon>
        <taxon>Lipothrixviridae</taxon>
        <taxon>Alphalipothrixvirus</taxon>
        <taxon>Alphalipothrixvirus beppuense</taxon>
    </lineage>
</organism>
<reference evidence="1" key="1">
    <citation type="journal article" date="2018" name="Nat. Commun.">
        <title>Structural conservation in a membrane-enveloped filamentous virus infecting a hyperthermophilic acidophile.</title>
        <authorList>
            <person name="Liu Y."/>
            <person name="Osinski T."/>
            <person name="Wang F."/>
            <person name="Krupovic M."/>
            <person name="Schouten S."/>
            <person name="Kasson P."/>
            <person name="Prangishvili D."/>
            <person name="Egelman E.H."/>
        </authorList>
    </citation>
    <scope>NUCLEOTIDE SEQUENCE [LARGE SCALE GENOMIC DNA]</scope>
    <source>
        <strain evidence="1">S48</strain>
    </source>
</reference>
<dbReference type="Proteomes" id="UP000263690">
    <property type="component" value="Segment"/>
</dbReference>
<proteinExistence type="predicted"/>
<sequence>MFYIKRLNMSKNLCKVYEQDIKELFIDNRLNDQYDEIQIVRFLWYDHVSPDINYYTWLIKIKGQRGKYVLYRYNRGSYNYIALYREGKRLCEVEFK</sequence>
<organismHost>
    <name type="scientific">Saccharolobus shibatae</name>
    <dbReference type="NCBI Taxonomy" id="2286"/>
</organismHost>
<accession>A0A346LU45</accession>
<name>A0A346LU45_SUFV1</name>
<dbReference type="EMBL" id="MH447526">
    <property type="protein sequence ID" value="AXQ00088.1"/>
    <property type="molecule type" value="Genomic_DNA"/>
</dbReference>